<feature type="chain" id="PRO_5041979771" evidence="2">
    <location>
        <begin position="23"/>
        <end position="178"/>
    </location>
</feature>
<dbReference type="Proteomes" id="UP001221757">
    <property type="component" value="Unassembled WGS sequence"/>
</dbReference>
<dbReference type="AlphaFoldDB" id="A0AAD7H320"/>
<gene>
    <name evidence="3" type="ORF">B0H17DRAFT_1324310</name>
</gene>
<reference evidence="3" key="1">
    <citation type="submission" date="2023-03" db="EMBL/GenBank/DDBJ databases">
        <title>Massive genome expansion in bonnet fungi (Mycena s.s.) driven by repeated elements and novel gene families across ecological guilds.</title>
        <authorList>
            <consortium name="Lawrence Berkeley National Laboratory"/>
            <person name="Harder C.B."/>
            <person name="Miyauchi S."/>
            <person name="Viragh M."/>
            <person name="Kuo A."/>
            <person name="Thoen E."/>
            <person name="Andreopoulos B."/>
            <person name="Lu D."/>
            <person name="Skrede I."/>
            <person name="Drula E."/>
            <person name="Henrissat B."/>
            <person name="Morin E."/>
            <person name="Kohler A."/>
            <person name="Barry K."/>
            <person name="LaButti K."/>
            <person name="Morin E."/>
            <person name="Salamov A."/>
            <person name="Lipzen A."/>
            <person name="Mereny Z."/>
            <person name="Hegedus B."/>
            <person name="Baldrian P."/>
            <person name="Stursova M."/>
            <person name="Weitz H."/>
            <person name="Taylor A."/>
            <person name="Grigoriev I.V."/>
            <person name="Nagy L.G."/>
            <person name="Martin F."/>
            <person name="Kauserud H."/>
        </authorList>
    </citation>
    <scope>NUCLEOTIDE SEQUENCE</scope>
    <source>
        <strain evidence="3">CBHHK067</strain>
    </source>
</reference>
<name>A0AAD7H320_MYCRO</name>
<evidence type="ECO:0000313" key="3">
    <source>
        <dbReference type="EMBL" id="KAJ7710701.1"/>
    </source>
</evidence>
<keyword evidence="2" id="KW-0732">Signal</keyword>
<accession>A0AAD7H320</accession>
<protein>
    <submittedName>
        <fullName evidence="3">Uncharacterized protein</fullName>
    </submittedName>
</protein>
<keyword evidence="4" id="KW-1185">Reference proteome</keyword>
<sequence>MPRFSATFLLAVLATSVLKTGAAPLQMRADVEARAQANIAAVFAQACTAAGIAGTLTGEAVSLLGKIQTNDQGVANGLQGLNAVLAAVTTAGGAVGDLCKSVNLGQNNNNNNNNNNSNANNNTNNNANNNTKNTASTQANNNAKNTAGSTASASSTAKANAQTSTQSASSAAQKTQSK</sequence>
<comment type="caution">
    <text evidence="3">The sequence shown here is derived from an EMBL/GenBank/DDBJ whole genome shotgun (WGS) entry which is preliminary data.</text>
</comment>
<feature type="signal peptide" evidence="2">
    <location>
        <begin position="1"/>
        <end position="22"/>
    </location>
</feature>
<evidence type="ECO:0000256" key="1">
    <source>
        <dbReference type="SAM" id="MobiDB-lite"/>
    </source>
</evidence>
<proteinExistence type="predicted"/>
<organism evidence="3 4">
    <name type="scientific">Mycena rosella</name>
    <name type="common">Pink bonnet</name>
    <name type="synonym">Agaricus rosellus</name>
    <dbReference type="NCBI Taxonomy" id="1033263"/>
    <lineage>
        <taxon>Eukaryota</taxon>
        <taxon>Fungi</taxon>
        <taxon>Dikarya</taxon>
        <taxon>Basidiomycota</taxon>
        <taxon>Agaricomycotina</taxon>
        <taxon>Agaricomycetes</taxon>
        <taxon>Agaricomycetidae</taxon>
        <taxon>Agaricales</taxon>
        <taxon>Marasmiineae</taxon>
        <taxon>Mycenaceae</taxon>
        <taxon>Mycena</taxon>
    </lineage>
</organism>
<dbReference type="EMBL" id="JARKIE010000001">
    <property type="protein sequence ID" value="KAJ7710701.1"/>
    <property type="molecule type" value="Genomic_DNA"/>
</dbReference>
<feature type="region of interest" description="Disordered" evidence="1">
    <location>
        <begin position="106"/>
        <end position="178"/>
    </location>
</feature>
<evidence type="ECO:0000256" key="2">
    <source>
        <dbReference type="SAM" id="SignalP"/>
    </source>
</evidence>
<evidence type="ECO:0000313" key="4">
    <source>
        <dbReference type="Proteomes" id="UP001221757"/>
    </source>
</evidence>